<dbReference type="InterPro" id="IPR001128">
    <property type="entry name" value="Cyt_P450"/>
</dbReference>
<organism evidence="10 11">
    <name type="scientific">Gryllus longicercus</name>
    <dbReference type="NCBI Taxonomy" id="2509291"/>
    <lineage>
        <taxon>Eukaryota</taxon>
        <taxon>Metazoa</taxon>
        <taxon>Ecdysozoa</taxon>
        <taxon>Arthropoda</taxon>
        <taxon>Hexapoda</taxon>
        <taxon>Insecta</taxon>
        <taxon>Pterygota</taxon>
        <taxon>Neoptera</taxon>
        <taxon>Polyneoptera</taxon>
        <taxon>Orthoptera</taxon>
        <taxon>Ensifera</taxon>
        <taxon>Gryllidea</taxon>
        <taxon>Grylloidea</taxon>
        <taxon>Gryllidae</taxon>
        <taxon>Gryllinae</taxon>
        <taxon>Gryllus</taxon>
    </lineage>
</organism>
<comment type="caution">
    <text evidence="10">The sequence shown here is derived from an EMBL/GenBank/DDBJ whole genome shotgun (WGS) entry which is preliminary data.</text>
</comment>
<dbReference type="FunFam" id="1.10.630.10:FF:000006">
    <property type="entry name" value="Cytochrome P450 302a1, mitochondrial"/>
    <property type="match status" value="1"/>
</dbReference>
<keyword evidence="4 8" id="KW-0479">Metal-binding</keyword>
<dbReference type="GO" id="GO:0016705">
    <property type="term" value="F:oxidoreductase activity, acting on paired donors, with incorporation or reduction of molecular oxygen"/>
    <property type="evidence" value="ECO:0007669"/>
    <property type="project" value="InterPro"/>
</dbReference>
<evidence type="ECO:0000256" key="5">
    <source>
        <dbReference type="ARBA" id="ARBA00023002"/>
    </source>
</evidence>
<dbReference type="PRINTS" id="PR00385">
    <property type="entry name" value="P450"/>
</dbReference>
<keyword evidence="5 9" id="KW-0560">Oxidoreductase</keyword>
<evidence type="ECO:0000256" key="8">
    <source>
        <dbReference type="PIRSR" id="PIRSR602401-1"/>
    </source>
</evidence>
<evidence type="ECO:0000313" key="10">
    <source>
        <dbReference type="EMBL" id="KAK7793318.1"/>
    </source>
</evidence>
<dbReference type="InterPro" id="IPR050479">
    <property type="entry name" value="CYP11_CYP27_families"/>
</dbReference>
<evidence type="ECO:0000256" key="9">
    <source>
        <dbReference type="RuleBase" id="RU000461"/>
    </source>
</evidence>
<evidence type="ECO:0000256" key="1">
    <source>
        <dbReference type="ARBA" id="ARBA00001971"/>
    </source>
</evidence>
<dbReference type="SUPFAM" id="SSF48264">
    <property type="entry name" value="Cytochrome P450"/>
    <property type="match status" value="1"/>
</dbReference>
<dbReference type="GO" id="GO:0020037">
    <property type="term" value="F:heme binding"/>
    <property type="evidence" value="ECO:0007669"/>
    <property type="project" value="InterPro"/>
</dbReference>
<gene>
    <name evidence="10" type="ORF">R5R35_011526</name>
</gene>
<reference evidence="10 11" key="1">
    <citation type="submission" date="2024-03" db="EMBL/GenBank/DDBJ databases">
        <title>The genome assembly and annotation of the cricket Gryllus longicercus Weissman &amp; Gray.</title>
        <authorList>
            <person name="Szrajer S."/>
            <person name="Gray D."/>
            <person name="Ylla G."/>
        </authorList>
    </citation>
    <scope>NUCLEOTIDE SEQUENCE [LARGE SCALE GENOMIC DNA]</scope>
    <source>
        <strain evidence="10">DAG 2021-001</strain>
        <tissue evidence="10">Whole body minus gut</tissue>
    </source>
</reference>
<evidence type="ECO:0000256" key="6">
    <source>
        <dbReference type="ARBA" id="ARBA00023004"/>
    </source>
</evidence>
<dbReference type="PRINTS" id="PR00463">
    <property type="entry name" value="EP450I"/>
</dbReference>
<feature type="binding site" description="axial binding residue" evidence="8">
    <location>
        <position position="474"/>
    </location>
    <ligand>
        <name>heme</name>
        <dbReference type="ChEBI" id="CHEBI:30413"/>
    </ligand>
    <ligandPart>
        <name>Fe</name>
        <dbReference type="ChEBI" id="CHEBI:18248"/>
    </ligandPart>
</feature>
<evidence type="ECO:0008006" key="12">
    <source>
        <dbReference type="Google" id="ProtNLM"/>
    </source>
</evidence>
<dbReference type="CDD" id="cd11054">
    <property type="entry name" value="CYP24A1-like"/>
    <property type="match status" value="1"/>
</dbReference>
<dbReference type="GO" id="GO:0005506">
    <property type="term" value="F:iron ion binding"/>
    <property type="evidence" value="ECO:0007669"/>
    <property type="project" value="InterPro"/>
</dbReference>
<accession>A0AAN9V848</accession>
<dbReference type="GO" id="GO:0004497">
    <property type="term" value="F:monooxygenase activity"/>
    <property type="evidence" value="ECO:0007669"/>
    <property type="project" value="UniProtKB-KW"/>
</dbReference>
<keyword evidence="7 9" id="KW-0503">Monooxygenase</keyword>
<protein>
    <recommendedName>
        <fullName evidence="12">Cytochrome P450</fullName>
    </recommendedName>
</protein>
<keyword evidence="11" id="KW-1185">Reference proteome</keyword>
<keyword evidence="6 8" id="KW-0408">Iron</keyword>
<dbReference type="InterPro" id="IPR017972">
    <property type="entry name" value="Cyt_P450_CS"/>
</dbReference>
<name>A0AAN9V848_9ORTH</name>
<evidence type="ECO:0000256" key="7">
    <source>
        <dbReference type="ARBA" id="ARBA00023033"/>
    </source>
</evidence>
<evidence type="ECO:0000256" key="2">
    <source>
        <dbReference type="ARBA" id="ARBA00010617"/>
    </source>
</evidence>
<proteinExistence type="inferred from homology"/>
<evidence type="ECO:0000256" key="4">
    <source>
        <dbReference type="ARBA" id="ARBA00022723"/>
    </source>
</evidence>
<comment type="cofactor">
    <cofactor evidence="1 8">
        <name>heme</name>
        <dbReference type="ChEBI" id="CHEBI:30413"/>
    </cofactor>
</comment>
<evidence type="ECO:0000256" key="3">
    <source>
        <dbReference type="ARBA" id="ARBA00022617"/>
    </source>
</evidence>
<comment type="similarity">
    <text evidence="2 9">Belongs to the cytochrome P450 family.</text>
</comment>
<dbReference type="PROSITE" id="PS00086">
    <property type="entry name" value="CYTOCHROME_P450"/>
    <property type="match status" value="1"/>
</dbReference>
<dbReference type="EMBL" id="JAZDUA010000388">
    <property type="protein sequence ID" value="KAK7793318.1"/>
    <property type="molecule type" value="Genomic_DNA"/>
</dbReference>
<dbReference type="AlphaFoldDB" id="A0AAN9V848"/>
<evidence type="ECO:0000313" key="11">
    <source>
        <dbReference type="Proteomes" id="UP001378592"/>
    </source>
</evidence>
<dbReference type="InterPro" id="IPR036396">
    <property type="entry name" value="Cyt_P450_sf"/>
</dbReference>
<dbReference type="Pfam" id="PF00067">
    <property type="entry name" value="p450"/>
    <property type="match status" value="1"/>
</dbReference>
<keyword evidence="3 8" id="KW-0349">Heme</keyword>
<dbReference type="InterPro" id="IPR002401">
    <property type="entry name" value="Cyt_P450_E_grp-I"/>
</dbReference>
<sequence length="525" mass="59325">MAVPSSVCRAVARGGASVAARRGAASAAPAAAAAPDAPSADVRPYLDIPGPKPLPVVGNIWRFLPVVGPWGGQDMLEVHHTLQSTYGDIVRLSGMPKNRDMVALYDPVDIEKVYRNEGPWPKREAFGSLNYYRRFINKERYEGSHGLLTTNEKEWQEFRRGVQGPMLQPRAVAKYTAPIDTVASEFIERLREIRDENGLLPKDADNWFFRWALESIAIIALDTRLGCLDSQVAGEPQKMIDAVQVLFEGMFELDIKPSIWKYVSTPMWRKYVNAISTFETVSEKYIQNRVNRLKSKMAEGGDIGDDLSVLERLLLANDNPRIAMTMALDMLFAGIDTTSYATGALLYLLSRNPDKQEELHAELRRVLPQRDTPVTAERLQDMKYLRAAIKESMRMKPVAIGQLRENPKEGLVLRNYYIPKGVDILLMLAVSGNDPRFVPHAERFMPERWLKGDDPHAKGHPFATLPFGFGPRICIGKRFAELEIEVLNAKLLRNFKVEYPCKGEFQTRLLHVLKSPMTFRLTDRD</sequence>
<dbReference type="PANTHER" id="PTHR24279:SF120">
    <property type="entry name" value="CYTOCHROME P450"/>
    <property type="match status" value="1"/>
</dbReference>
<dbReference type="PANTHER" id="PTHR24279">
    <property type="entry name" value="CYTOCHROME P450"/>
    <property type="match status" value="1"/>
</dbReference>
<dbReference type="Proteomes" id="UP001378592">
    <property type="component" value="Unassembled WGS sequence"/>
</dbReference>
<dbReference type="Gene3D" id="1.10.630.10">
    <property type="entry name" value="Cytochrome P450"/>
    <property type="match status" value="1"/>
</dbReference>